<dbReference type="SUPFAM" id="SSF49265">
    <property type="entry name" value="Fibronectin type III"/>
    <property type="match status" value="1"/>
</dbReference>
<name>F2U8E2_SALR5</name>
<dbReference type="GeneID" id="16075056"/>
<evidence type="ECO:0000256" key="1">
    <source>
        <dbReference type="SAM" id="Coils"/>
    </source>
</evidence>
<keyword evidence="5" id="KW-1185">Reference proteome</keyword>
<dbReference type="EMBL" id="GL832964">
    <property type="protein sequence ID" value="EGD72650.1"/>
    <property type="molecule type" value="Genomic_DNA"/>
</dbReference>
<feature type="compositionally biased region" description="Acidic residues" evidence="2">
    <location>
        <begin position="456"/>
        <end position="481"/>
    </location>
</feature>
<feature type="region of interest" description="Disordered" evidence="2">
    <location>
        <begin position="314"/>
        <end position="334"/>
    </location>
</feature>
<evidence type="ECO:0000259" key="3">
    <source>
        <dbReference type="PROSITE" id="PS50853"/>
    </source>
</evidence>
<feature type="region of interest" description="Disordered" evidence="2">
    <location>
        <begin position="1"/>
        <end position="31"/>
    </location>
</feature>
<dbReference type="AlphaFoldDB" id="F2U8E2"/>
<dbReference type="Proteomes" id="UP000007799">
    <property type="component" value="Unassembled WGS sequence"/>
</dbReference>
<feature type="region of interest" description="Disordered" evidence="2">
    <location>
        <begin position="456"/>
        <end position="486"/>
    </location>
</feature>
<dbReference type="KEGG" id="sre:PTSG_04385"/>
<dbReference type="InterPro" id="IPR036116">
    <property type="entry name" value="FN3_sf"/>
</dbReference>
<feature type="compositionally biased region" description="Low complexity" evidence="2">
    <location>
        <begin position="320"/>
        <end position="331"/>
    </location>
</feature>
<feature type="compositionally biased region" description="Low complexity" evidence="2">
    <location>
        <begin position="257"/>
        <end position="280"/>
    </location>
</feature>
<feature type="compositionally biased region" description="Basic and acidic residues" evidence="2">
    <location>
        <begin position="155"/>
        <end position="164"/>
    </location>
</feature>
<dbReference type="CDD" id="cd00063">
    <property type="entry name" value="FN3"/>
    <property type="match status" value="1"/>
</dbReference>
<feature type="coiled-coil region" evidence="1">
    <location>
        <begin position="362"/>
        <end position="389"/>
    </location>
</feature>
<gene>
    <name evidence="4" type="ORF">PTSG_04385</name>
</gene>
<evidence type="ECO:0000313" key="5">
    <source>
        <dbReference type="Proteomes" id="UP000007799"/>
    </source>
</evidence>
<evidence type="ECO:0000313" key="4">
    <source>
        <dbReference type="EMBL" id="EGD72650.1"/>
    </source>
</evidence>
<dbReference type="InterPro" id="IPR013783">
    <property type="entry name" value="Ig-like_fold"/>
</dbReference>
<proteinExistence type="predicted"/>
<feature type="compositionally biased region" description="Polar residues" evidence="2">
    <location>
        <begin position="144"/>
        <end position="154"/>
    </location>
</feature>
<dbReference type="InterPro" id="IPR003961">
    <property type="entry name" value="FN3_dom"/>
</dbReference>
<dbReference type="InParanoid" id="F2U8E2"/>
<dbReference type="Gene3D" id="2.60.40.10">
    <property type="entry name" value="Immunoglobulins"/>
    <property type="match status" value="1"/>
</dbReference>
<dbReference type="RefSeq" id="XP_004994473.1">
    <property type="nucleotide sequence ID" value="XM_004994416.1"/>
</dbReference>
<organism evidence="5">
    <name type="scientific">Salpingoeca rosetta (strain ATCC 50818 / BSB-021)</name>
    <dbReference type="NCBI Taxonomy" id="946362"/>
    <lineage>
        <taxon>Eukaryota</taxon>
        <taxon>Choanoflagellata</taxon>
        <taxon>Craspedida</taxon>
        <taxon>Salpingoecidae</taxon>
        <taxon>Salpingoeca</taxon>
    </lineage>
</organism>
<sequence>MFRVRLGGQHSHVAAQNKKHSGSQRGSHNADALSKVRENLPADDQPPLAPPAPRVEGVTKDTALLGWMPVRQNVSRLVIQALPLKKPTSKVAWKHFNLKKGVGHQVVISRDADKVNSGIVSGLQPGSYYVFRLIISNLRGATEGETSAPAQTSREVGKEHESHKSGTLFRHRRRRSTYSQPQDSVRKPSGVKHASILESHGSSSNNNDANTATAPTITPTATAATAAEGEFTQAYDNKRATTPTTLVDPGPAPAPPSSGSIADTTAHATATHASTTTPDSNGNASAEHIAQAAHGHDHNTDDGDDALVLEAPAARGDQHSSTTGSATATEGTGVGKAVPKSIAARLAVTAATVGSSGGGLDINKLESRLEQKEKQRKQATRLFKAEDKDTVGKSKIYQALNPQKLWFESRREREEKEEDAVRVDVRACAVGGVYADDDGRACVAAVSYARVYDDNGDVIAVDDDDDDDDDDEEEEDYDPDNLPDFGEYQKEMDEMRARRAAAQEARRKKMQEEWAAKKAAEAAALQREIDAIRQREAEITKKEEVTDDDVRVAQERVAEAAAFLSGFTFN</sequence>
<keyword evidence="1" id="KW-0175">Coiled coil</keyword>
<evidence type="ECO:0000256" key="2">
    <source>
        <dbReference type="SAM" id="MobiDB-lite"/>
    </source>
</evidence>
<reference evidence="4" key="1">
    <citation type="submission" date="2009-08" db="EMBL/GenBank/DDBJ databases">
        <title>Annotation of Salpingoeca rosetta.</title>
        <authorList>
            <consortium name="The Broad Institute Genome Sequencing Platform"/>
            <person name="Russ C."/>
            <person name="Cuomo C."/>
            <person name="Burger G."/>
            <person name="Gray M.W."/>
            <person name="Holland P.W.H."/>
            <person name="King N."/>
            <person name="Lang F.B.F."/>
            <person name="Roger A.J."/>
            <person name="Ruiz-Trillo I."/>
            <person name="Young S.K."/>
            <person name="Zeng Q."/>
            <person name="Gargeya S."/>
            <person name="Alvarado L."/>
            <person name="Berlin A."/>
            <person name="Chapman S.B."/>
            <person name="Chen Z."/>
            <person name="Freedman E."/>
            <person name="Gellesch M."/>
            <person name="Goldberg J."/>
            <person name="Griggs A."/>
            <person name="Gujja S."/>
            <person name="Heilman E."/>
            <person name="Heiman D."/>
            <person name="Howarth C."/>
            <person name="Mehta T."/>
            <person name="Neiman D."/>
            <person name="Pearson M."/>
            <person name="Roberts A."/>
            <person name="Saif S."/>
            <person name="Shea T."/>
            <person name="Shenoy N."/>
            <person name="Sisk P."/>
            <person name="Stolte C."/>
            <person name="Sykes S."/>
            <person name="White J."/>
            <person name="Yandava C."/>
            <person name="Haas B."/>
            <person name="Nusbaum C."/>
            <person name="Birren B."/>
        </authorList>
    </citation>
    <scope>NUCLEOTIDE SEQUENCE [LARGE SCALE GENOMIC DNA]</scope>
    <source>
        <strain evidence="4">ATCC 50818</strain>
    </source>
</reference>
<protein>
    <recommendedName>
        <fullName evidence="3">Fibronectin type-III domain-containing protein</fullName>
    </recommendedName>
</protein>
<accession>F2U8E2</accession>
<feature type="region of interest" description="Disordered" evidence="2">
    <location>
        <begin position="232"/>
        <end position="284"/>
    </location>
</feature>
<dbReference type="OrthoDB" id="10685813at2759"/>
<dbReference type="PROSITE" id="PS50853">
    <property type="entry name" value="FN3"/>
    <property type="match status" value="1"/>
</dbReference>
<dbReference type="SMART" id="SM00060">
    <property type="entry name" value="FN3"/>
    <property type="match status" value="1"/>
</dbReference>
<feature type="domain" description="Fibronectin type-III" evidence="3">
    <location>
        <begin position="49"/>
        <end position="159"/>
    </location>
</feature>
<feature type="region of interest" description="Disordered" evidence="2">
    <location>
        <begin position="142"/>
        <end position="191"/>
    </location>
</feature>
<dbReference type="OMA" id="GKEHESH"/>